<dbReference type="NCBIfam" id="TIGR03696">
    <property type="entry name" value="Rhs_assc_core"/>
    <property type="match status" value="1"/>
</dbReference>
<proteinExistence type="predicted"/>
<dbReference type="Proteomes" id="UP000480425">
    <property type="component" value="Unassembled WGS sequence"/>
</dbReference>
<gene>
    <name evidence="1" type="ORF">F7D73_13215</name>
</gene>
<evidence type="ECO:0000313" key="1">
    <source>
        <dbReference type="EMBL" id="MQN81882.1"/>
    </source>
</evidence>
<dbReference type="InterPro" id="IPR022385">
    <property type="entry name" value="Rhs_assc_core"/>
</dbReference>
<dbReference type="Gene3D" id="2.180.10.10">
    <property type="entry name" value="RHS repeat-associated core"/>
    <property type="match status" value="1"/>
</dbReference>
<dbReference type="InterPro" id="IPR050708">
    <property type="entry name" value="T6SS_VgrG/RHS"/>
</dbReference>
<evidence type="ECO:0008006" key="3">
    <source>
        <dbReference type="Google" id="ProtNLM"/>
    </source>
</evidence>
<organism evidence="1 2">
    <name type="scientific">Segatella copri</name>
    <dbReference type="NCBI Taxonomy" id="165179"/>
    <lineage>
        <taxon>Bacteria</taxon>
        <taxon>Pseudomonadati</taxon>
        <taxon>Bacteroidota</taxon>
        <taxon>Bacteroidia</taxon>
        <taxon>Bacteroidales</taxon>
        <taxon>Prevotellaceae</taxon>
        <taxon>Segatella</taxon>
    </lineage>
</organism>
<dbReference type="OrthoDB" id="1191296at2"/>
<dbReference type="EMBL" id="VZCB01000095">
    <property type="protein sequence ID" value="MQN81882.1"/>
    <property type="molecule type" value="Genomic_DNA"/>
</dbReference>
<reference evidence="1 2" key="1">
    <citation type="submission" date="2019-09" db="EMBL/GenBank/DDBJ databases">
        <title>Distinct polysaccharide growth profiles of human intestinal Prevotella copri isolates.</title>
        <authorList>
            <person name="Fehlner-Peach H."/>
            <person name="Magnabosco C."/>
            <person name="Raghavan V."/>
            <person name="Scher J.U."/>
            <person name="Tett A."/>
            <person name="Cox L.M."/>
            <person name="Gottsegen C."/>
            <person name="Watters A."/>
            <person name="Wiltshire- Gordon J.D."/>
            <person name="Segata N."/>
            <person name="Bonneau R."/>
            <person name="Littman D.R."/>
        </authorList>
    </citation>
    <scope>NUCLEOTIDE SEQUENCE [LARGE SCALE GENOMIC DNA]</scope>
    <source>
        <strain evidence="2">iA622</strain>
    </source>
</reference>
<sequence length="452" mass="52284">MKKIIIYISIMVSNCASLGAQSRELTATANLSKGGDSIHYDFITATVPQSSSASDQTWDFSNSRYLGQEKEVFFVGNDSNHIKMIDKDAILDFSQDKEHLLLKRLQTPLLNIDFGNSFEYLKFPFPLNDSLTCQIEGKGTYCSKNKLVLSGTCCTKTIAKGKYQFEGGYCSFDNNLNPTCHYYEKDHLGSIRMVVNENGTIEQVNHYYPFGGVYGDLAYNSELQKNKYIGKEFDHTSGLDWYDHGARMYDAAKGSWDRMDKLAEKYKATTPYAYSINNPSKFADIDGLDIVYMLQGGIEQKRIISKQNITYVQNLANQGKESFSKEDSLFLQTFIIHKTNMPTKLLFDRQIYKIAKNTNNENFLNKRNTKINISERIINNQKVYIYELRYKKIPPLEQECIYILFFPNTHECYIFYFQKLLIKENNIWLWFNLRGNLSVTRINLEELKTIIL</sequence>
<evidence type="ECO:0000313" key="2">
    <source>
        <dbReference type="Proteomes" id="UP000480425"/>
    </source>
</evidence>
<dbReference type="AlphaFoldDB" id="A0A6G1U2U7"/>
<dbReference type="RefSeq" id="WP_153125376.1">
    <property type="nucleotide sequence ID" value="NZ_VZCB01000095.1"/>
</dbReference>
<comment type="caution">
    <text evidence="1">The sequence shown here is derived from an EMBL/GenBank/DDBJ whole genome shotgun (WGS) entry which is preliminary data.</text>
</comment>
<protein>
    <recommendedName>
        <fullName evidence="3">RHS repeat-associated core domain-containing protein</fullName>
    </recommendedName>
</protein>
<dbReference type="PANTHER" id="PTHR32305:SF15">
    <property type="entry name" value="PROTEIN RHSA-RELATED"/>
    <property type="match status" value="1"/>
</dbReference>
<name>A0A6G1U2U7_9BACT</name>
<dbReference type="PANTHER" id="PTHR32305">
    <property type="match status" value="1"/>
</dbReference>
<accession>A0A6G1U2U7</accession>